<reference evidence="9" key="1">
    <citation type="submission" date="2014-05" db="EMBL/GenBank/DDBJ databases">
        <title>The transcriptome of the halophilic microalga Tetraselmis sp. GSL018 isolated from the Great Salt Lake, Utah.</title>
        <authorList>
            <person name="Jinkerson R.E."/>
            <person name="D'Adamo S."/>
            <person name="Posewitz M.C."/>
        </authorList>
    </citation>
    <scope>NUCLEOTIDE SEQUENCE</scope>
    <source>
        <strain evidence="9">GSL018</strain>
    </source>
</reference>
<dbReference type="GO" id="GO:0008650">
    <property type="term" value="F:rRNA (uridine-2'-O-)-methyltransferase activity"/>
    <property type="evidence" value="ECO:0007669"/>
    <property type="project" value="TreeGrafter"/>
</dbReference>
<keyword evidence="2" id="KW-0698">rRNA processing</keyword>
<evidence type="ECO:0000256" key="2">
    <source>
        <dbReference type="ARBA" id="ARBA00022552"/>
    </source>
</evidence>
<evidence type="ECO:0000313" key="9">
    <source>
        <dbReference type="EMBL" id="JAC84814.1"/>
    </source>
</evidence>
<keyword evidence="3 9" id="KW-0489">Methyltransferase</keyword>
<gene>
    <name evidence="9" type="ORF">TSPGSL018_79</name>
</gene>
<feature type="domain" description="Ribosomal RNA methyltransferase FtsJ" evidence="8">
    <location>
        <begin position="20"/>
        <end position="213"/>
    </location>
</feature>
<dbReference type="HAMAP" id="MF_01547">
    <property type="entry name" value="RNA_methyltr_E"/>
    <property type="match status" value="1"/>
</dbReference>
<dbReference type="Pfam" id="PF01728">
    <property type="entry name" value="FtsJ"/>
    <property type="match status" value="1"/>
</dbReference>
<accession>A0A061SP03</accession>
<dbReference type="PIRSF" id="PIRSF005461">
    <property type="entry name" value="23S_rRNA_mtase"/>
    <property type="match status" value="1"/>
</dbReference>
<evidence type="ECO:0000256" key="3">
    <source>
        <dbReference type="ARBA" id="ARBA00022603"/>
    </source>
</evidence>
<dbReference type="SUPFAM" id="SSF53335">
    <property type="entry name" value="S-adenosyl-L-methionine-dependent methyltransferases"/>
    <property type="match status" value="1"/>
</dbReference>
<dbReference type="EMBL" id="GBEZ01000037">
    <property type="protein sequence ID" value="JAC84814.1"/>
    <property type="molecule type" value="Transcribed_RNA"/>
</dbReference>
<dbReference type="PANTHER" id="PTHR10920">
    <property type="entry name" value="RIBOSOMAL RNA METHYLTRANSFERASE"/>
    <property type="match status" value="1"/>
</dbReference>
<evidence type="ECO:0000256" key="6">
    <source>
        <dbReference type="ARBA" id="ARBA00041184"/>
    </source>
</evidence>
<dbReference type="InterPro" id="IPR015507">
    <property type="entry name" value="rRNA-MeTfrase_E"/>
</dbReference>
<dbReference type="InterPro" id="IPR029063">
    <property type="entry name" value="SAM-dependent_MTases_sf"/>
</dbReference>
<proteinExistence type="inferred from homology"/>
<dbReference type="AlphaFoldDB" id="A0A061SP03"/>
<organism evidence="9">
    <name type="scientific">Tetraselmis sp. GSL018</name>
    <dbReference type="NCBI Taxonomy" id="582737"/>
    <lineage>
        <taxon>Eukaryota</taxon>
        <taxon>Viridiplantae</taxon>
        <taxon>Chlorophyta</taxon>
        <taxon>core chlorophytes</taxon>
        <taxon>Chlorodendrophyceae</taxon>
        <taxon>Chlorodendrales</taxon>
        <taxon>Chlorodendraceae</taxon>
        <taxon>Tetraselmis</taxon>
    </lineage>
</organism>
<keyword evidence="5 7" id="KW-0949">S-adenosyl-L-methionine</keyword>
<feature type="active site" description="Proton acceptor" evidence="7">
    <location>
        <position position="170"/>
    </location>
</feature>
<evidence type="ECO:0000256" key="7">
    <source>
        <dbReference type="PIRSR" id="PIRSR005461-1"/>
    </source>
</evidence>
<name>A0A061SP03_9CHLO</name>
<protein>
    <recommendedName>
        <fullName evidence="6">rRNA methyltransferase 2, mitochondrial</fullName>
    </recommendedName>
</protein>
<evidence type="ECO:0000256" key="5">
    <source>
        <dbReference type="ARBA" id="ARBA00022691"/>
    </source>
</evidence>
<keyword evidence="4 9" id="KW-0808">Transferase</keyword>
<dbReference type="InterPro" id="IPR002877">
    <property type="entry name" value="RNA_MeTrfase_FtsJ_dom"/>
</dbReference>
<comment type="similarity">
    <text evidence="1">Belongs to the class I-like SAM-binding methyltransferase superfamily. RNA methyltransferase RlmE family.</text>
</comment>
<dbReference type="PANTHER" id="PTHR10920:SF18">
    <property type="entry name" value="RRNA METHYLTRANSFERASE 2, MITOCHONDRIAL"/>
    <property type="match status" value="1"/>
</dbReference>
<sequence>MGQQRVLHDFYSQEAKRLGYAARSAFKLLEIQKRYRVIPKGGRVLDLGCFPGAWLQVACANIGNKAAGGQVLGVDLQATPIPRDMCDSRVTTWQGDARHLSPVDLLSFQPRGFHAVLSDMCPPTSGSSLLDAAKSLELQRSALALALGFDDDGRDGGGGVLLPGGSIVVKLLEGSGTRELGQDLRGTFEKVAWLRPKATRPQSKELFLIGKGRRQR</sequence>
<evidence type="ECO:0000256" key="1">
    <source>
        <dbReference type="ARBA" id="ARBA00009258"/>
    </source>
</evidence>
<evidence type="ECO:0000259" key="8">
    <source>
        <dbReference type="Pfam" id="PF01728"/>
    </source>
</evidence>
<dbReference type="InterPro" id="IPR050082">
    <property type="entry name" value="RNA_methyltr_RlmE"/>
</dbReference>
<evidence type="ECO:0000256" key="4">
    <source>
        <dbReference type="ARBA" id="ARBA00022679"/>
    </source>
</evidence>
<dbReference type="Gene3D" id="3.40.50.150">
    <property type="entry name" value="Vaccinia Virus protein VP39"/>
    <property type="match status" value="1"/>
</dbReference>